<evidence type="ECO:0000256" key="1">
    <source>
        <dbReference type="ARBA" id="ARBA00004255"/>
    </source>
</evidence>
<reference evidence="5 6" key="1">
    <citation type="submission" date="2017-08" db="EMBL/GenBank/DDBJ databases">
        <title>Infants hospitalized years apart are colonized by the same room-sourced microbial strains.</title>
        <authorList>
            <person name="Brooks B."/>
            <person name="Olm M.R."/>
            <person name="Firek B.A."/>
            <person name="Baker R."/>
            <person name="Thomas B.C."/>
            <person name="Morowitz M.J."/>
            <person name="Banfield J.F."/>
        </authorList>
    </citation>
    <scope>NUCLEOTIDE SEQUENCE [LARGE SCALE GENOMIC DNA]</scope>
    <source>
        <strain evidence="5">S2_005_003_R2_42</strain>
    </source>
</reference>
<keyword evidence="2" id="KW-0333">Golgi apparatus</keyword>
<comment type="caution">
    <text evidence="5">The sequence shown here is derived from an EMBL/GenBank/DDBJ whole genome shotgun (WGS) entry which is preliminary data.</text>
</comment>
<dbReference type="AlphaFoldDB" id="A0A2W5M9M6"/>
<evidence type="ECO:0000256" key="4">
    <source>
        <dbReference type="ARBA" id="ARBA00023136"/>
    </source>
</evidence>
<dbReference type="GO" id="GO:0012505">
    <property type="term" value="C:endomembrane system"/>
    <property type="evidence" value="ECO:0007669"/>
    <property type="project" value="UniProtKB-ARBA"/>
</dbReference>
<sequence>MVLIAEQSILLVLEPASGVLTPVRAHIDPDVLAAAALLFDLAEQQRLRYEADHVALKSSLPVSHPLLSQALRVIGTPSHGLRVSAAIDLLATRMAPLARELLDGLVRRDHLHRVRRPAWWPWASIHYPIRSLQARNEAVAALQGTVATAQPSLRQLALLVLGEHAGQVAQYVRGEAYDQATRLLMELPLTRHEATPDRALAAGIRHALADF</sequence>
<dbReference type="GO" id="GO:0005737">
    <property type="term" value="C:cytoplasm"/>
    <property type="evidence" value="ECO:0007669"/>
    <property type="project" value="UniProtKB-ARBA"/>
</dbReference>
<dbReference type="InterPro" id="IPR038261">
    <property type="entry name" value="GPP34-like_sf"/>
</dbReference>
<dbReference type="Proteomes" id="UP000249046">
    <property type="component" value="Unassembled WGS sequence"/>
</dbReference>
<protein>
    <submittedName>
        <fullName evidence="5">Uncharacterized protein</fullName>
    </submittedName>
</protein>
<dbReference type="InterPro" id="IPR008628">
    <property type="entry name" value="GPP34-like"/>
</dbReference>
<gene>
    <name evidence="5" type="ORF">DI564_16385</name>
</gene>
<dbReference type="EMBL" id="QFPO01000022">
    <property type="protein sequence ID" value="PZQ10150.1"/>
    <property type="molecule type" value="Genomic_DNA"/>
</dbReference>
<evidence type="ECO:0000256" key="2">
    <source>
        <dbReference type="ARBA" id="ARBA00023034"/>
    </source>
</evidence>
<keyword evidence="4" id="KW-0472">Membrane</keyword>
<dbReference type="Pfam" id="PF05719">
    <property type="entry name" value="GPP34"/>
    <property type="match status" value="1"/>
</dbReference>
<evidence type="ECO:0000313" key="6">
    <source>
        <dbReference type="Proteomes" id="UP000249046"/>
    </source>
</evidence>
<keyword evidence="3" id="KW-0446">Lipid-binding</keyword>
<name>A0A2W5M9M6_9GAMM</name>
<evidence type="ECO:0000256" key="3">
    <source>
        <dbReference type="ARBA" id="ARBA00023121"/>
    </source>
</evidence>
<organism evidence="5 6">
    <name type="scientific">Rhodanobacter denitrificans</name>
    <dbReference type="NCBI Taxonomy" id="666685"/>
    <lineage>
        <taxon>Bacteria</taxon>
        <taxon>Pseudomonadati</taxon>
        <taxon>Pseudomonadota</taxon>
        <taxon>Gammaproteobacteria</taxon>
        <taxon>Lysobacterales</taxon>
        <taxon>Rhodanobacteraceae</taxon>
        <taxon>Rhodanobacter</taxon>
    </lineage>
</organism>
<comment type="subcellular location">
    <subcellularLocation>
        <location evidence="1">Golgi apparatus membrane</location>
        <topology evidence="1">Peripheral membrane protein</topology>
        <orientation evidence="1">Cytoplasmic side</orientation>
    </subcellularLocation>
</comment>
<dbReference type="Gene3D" id="1.10.3630.10">
    <property type="entry name" value="yeast vps74-n-term truncation variant domain like"/>
    <property type="match status" value="1"/>
</dbReference>
<evidence type="ECO:0000313" key="5">
    <source>
        <dbReference type="EMBL" id="PZQ10150.1"/>
    </source>
</evidence>
<accession>A0A2W5M9M6</accession>
<dbReference type="GO" id="GO:0070273">
    <property type="term" value="F:phosphatidylinositol-4-phosphate binding"/>
    <property type="evidence" value="ECO:0007669"/>
    <property type="project" value="InterPro"/>
</dbReference>
<proteinExistence type="predicted"/>